<name>A0A1A2SYY9_MYCNT</name>
<reference evidence="1 2" key="1">
    <citation type="submission" date="2016-06" db="EMBL/GenBank/DDBJ databases">
        <authorList>
            <person name="Kjaerup R.B."/>
            <person name="Dalgaard T.S."/>
            <person name="Juul-Madsen H.R."/>
        </authorList>
    </citation>
    <scope>NUCLEOTIDE SEQUENCE [LARGE SCALE GENOMIC DNA]</scope>
    <source>
        <strain evidence="1 2">E152</strain>
    </source>
</reference>
<gene>
    <name evidence="1" type="ORF">A5683_05340</name>
</gene>
<dbReference type="AlphaFoldDB" id="A0A1A2SYY9"/>
<proteinExistence type="predicted"/>
<organism evidence="1 2">
    <name type="scientific">Mycobacterium mantenii</name>
    <dbReference type="NCBI Taxonomy" id="560555"/>
    <lineage>
        <taxon>Bacteria</taxon>
        <taxon>Bacillati</taxon>
        <taxon>Actinomycetota</taxon>
        <taxon>Actinomycetes</taxon>
        <taxon>Mycobacteriales</taxon>
        <taxon>Mycobacteriaceae</taxon>
        <taxon>Mycobacterium</taxon>
        <taxon>Mycobacterium avium complex (MAC)</taxon>
    </lineage>
</organism>
<dbReference type="OrthoDB" id="4742419at2"/>
<dbReference type="EMBL" id="LZJU01000161">
    <property type="protein sequence ID" value="OBH69296.1"/>
    <property type="molecule type" value="Genomic_DNA"/>
</dbReference>
<dbReference type="Proteomes" id="UP000092389">
    <property type="component" value="Unassembled WGS sequence"/>
</dbReference>
<accession>A0A1A2SYY9</accession>
<sequence>MFGFLRNLSEIGQLPAALREGLEAEGLIFSAGRVGVVRHFSGHVPGVYSASGVSRYTGGFGFSGARIVATFPARGEANLRSIDCRWDTDEGPGRATVTNKGVGIDIDLHGVDPAFSGSMRLNYKKTIPDEVLKDLPVTTLRFPVDPLFVYRAAGVRPKS</sequence>
<evidence type="ECO:0000313" key="1">
    <source>
        <dbReference type="EMBL" id="OBH69296.1"/>
    </source>
</evidence>
<dbReference type="RefSeq" id="WP_067912588.1">
    <property type="nucleotide sequence ID" value="NZ_LZJP01000044.1"/>
</dbReference>
<protein>
    <submittedName>
        <fullName evidence="1">Uncharacterized protein</fullName>
    </submittedName>
</protein>
<evidence type="ECO:0000313" key="2">
    <source>
        <dbReference type="Proteomes" id="UP000092389"/>
    </source>
</evidence>
<comment type="caution">
    <text evidence="1">The sequence shown here is derived from an EMBL/GenBank/DDBJ whole genome shotgun (WGS) entry which is preliminary data.</text>
</comment>